<keyword evidence="8" id="KW-1185">Reference proteome</keyword>
<dbReference type="Pfam" id="PF01094">
    <property type="entry name" value="ANF_receptor"/>
    <property type="match status" value="1"/>
</dbReference>
<dbReference type="SUPFAM" id="SSF53822">
    <property type="entry name" value="Periplasmic binding protein-like I"/>
    <property type="match status" value="1"/>
</dbReference>
<reference evidence="7 8" key="1">
    <citation type="journal article" date="2023" name="Sci. Data">
        <title>Genome assembly of the Korean intertidal mud-creeper Batillaria attramentaria.</title>
        <authorList>
            <person name="Patra A.K."/>
            <person name="Ho P.T."/>
            <person name="Jun S."/>
            <person name="Lee S.J."/>
            <person name="Kim Y."/>
            <person name="Won Y.J."/>
        </authorList>
    </citation>
    <scope>NUCLEOTIDE SEQUENCE [LARGE SCALE GENOMIC DNA]</scope>
    <source>
        <strain evidence="7">Wonlab-2016</strain>
    </source>
</reference>
<evidence type="ECO:0000256" key="2">
    <source>
        <dbReference type="ARBA" id="ARBA00022692"/>
    </source>
</evidence>
<name>A0ABD0LV48_9CAEN</name>
<dbReference type="EMBL" id="JACVVK020000022">
    <property type="protein sequence ID" value="KAK7503016.1"/>
    <property type="molecule type" value="Genomic_DNA"/>
</dbReference>
<dbReference type="InterPro" id="IPR000162">
    <property type="entry name" value="GPCR_3_mtglu_rcpt"/>
</dbReference>
<organism evidence="7 8">
    <name type="scientific">Batillaria attramentaria</name>
    <dbReference type="NCBI Taxonomy" id="370345"/>
    <lineage>
        <taxon>Eukaryota</taxon>
        <taxon>Metazoa</taxon>
        <taxon>Spiralia</taxon>
        <taxon>Lophotrochozoa</taxon>
        <taxon>Mollusca</taxon>
        <taxon>Gastropoda</taxon>
        <taxon>Caenogastropoda</taxon>
        <taxon>Sorbeoconcha</taxon>
        <taxon>Cerithioidea</taxon>
        <taxon>Batillariidae</taxon>
        <taxon>Batillaria</taxon>
    </lineage>
</organism>
<evidence type="ECO:0000256" key="3">
    <source>
        <dbReference type="ARBA" id="ARBA00022989"/>
    </source>
</evidence>
<comment type="caution">
    <text evidence="7">The sequence shown here is derived from an EMBL/GenBank/DDBJ whole genome shotgun (WGS) entry which is preliminary data.</text>
</comment>
<feature type="domain" description="Receptor ligand binding region" evidence="6">
    <location>
        <begin position="85"/>
        <end position="204"/>
    </location>
</feature>
<evidence type="ECO:0000256" key="4">
    <source>
        <dbReference type="ARBA" id="ARBA00023136"/>
    </source>
</evidence>
<proteinExistence type="predicted"/>
<keyword evidence="2" id="KW-0812">Transmembrane</keyword>
<keyword evidence="3" id="KW-1133">Transmembrane helix</keyword>
<evidence type="ECO:0000256" key="1">
    <source>
        <dbReference type="ARBA" id="ARBA00004370"/>
    </source>
</evidence>
<evidence type="ECO:0000259" key="6">
    <source>
        <dbReference type="Pfam" id="PF01094"/>
    </source>
</evidence>
<dbReference type="InterPro" id="IPR001828">
    <property type="entry name" value="ANF_lig-bd_rcpt"/>
</dbReference>
<evidence type="ECO:0000313" key="8">
    <source>
        <dbReference type="Proteomes" id="UP001519460"/>
    </source>
</evidence>
<accession>A0ABD0LV48</accession>
<keyword evidence="4" id="KW-0472">Membrane</keyword>
<sequence>MRLSFLPVKNGYLFRVLSPSGGVISINLSSLALKMEEASWRRISLIFLALPVLEDLFPLDLEKSAVTGGEKSFRKLDRKFRRAGNYGIRGMEMFTDLAGFHNVCIASTDSVASSDSDHEFDRVVDTLKKTPNASVVVCFCEGITVQKLLKAFSRKGVAGNDGWGNRLDVVRNQEETAAGGISIKLYSPPIPDFDTYYASLKPNSTMALRNPWFNEFWQQKFACYLTGEEREKKFTDPCTGIYILLFMRIAETSVEPFILCITYYLKHVYLCVTDEVVILAMA</sequence>
<protein>
    <recommendedName>
        <fullName evidence="6">Receptor ligand binding region domain-containing protein</fullName>
    </recommendedName>
</protein>
<evidence type="ECO:0000313" key="7">
    <source>
        <dbReference type="EMBL" id="KAK7503016.1"/>
    </source>
</evidence>
<dbReference type="InterPro" id="IPR050726">
    <property type="entry name" value="mGluR"/>
</dbReference>
<dbReference type="PRINTS" id="PR00593">
    <property type="entry name" value="MTABOTROPICR"/>
</dbReference>
<gene>
    <name evidence="7" type="ORF">BaRGS_00005642</name>
</gene>
<dbReference type="InterPro" id="IPR028082">
    <property type="entry name" value="Peripla_BP_I"/>
</dbReference>
<dbReference type="Gene3D" id="3.40.50.2300">
    <property type="match status" value="1"/>
</dbReference>
<comment type="subcellular location">
    <subcellularLocation>
        <location evidence="1">Membrane</location>
    </subcellularLocation>
</comment>
<dbReference type="AlphaFoldDB" id="A0ABD0LV48"/>
<keyword evidence="5" id="KW-0325">Glycoprotein</keyword>
<dbReference type="PANTHER" id="PTHR24060">
    <property type="entry name" value="METABOTROPIC GLUTAMATE RECEPTOR"/>
    <property type="match status" value="1"/>
</dbReference>
<dbReference type="Proteomes" id="UP001519460">
    <property type="component" value="Unassembled WGS sequence"/>
</dbReference>
<dbReference type="GO" id="GO:0016020">
    <property type="term" value="C:membrane"/>
    <property type="evidence" value="ECO:0007669"/>
    <property type="project" value="UniProtKB-SubCell"/>
</dbReference>
<evidence type="ECO:0000256" key="5">
    <source>
        <dbReference type="ARBA" id="ARBA00023180"/>
    </source>
</evidence>